<comment type="caution">
    <text evidence="2">The sequence shown here is derived from an EMBL/GenBank/DDBJ whole genome shotgun (WGS) entry which is preliminary data.</text>
</comment>
<proteinExistence type="predicted"/>
<dbReference type="AlphaFoldDB" id="M0JYH5"/>
<feature type="region of interest" description="Disordered" evidence="1">
    <location>
        <begin position="1"/>
        <end position="20"/>
    </location>
</feature>
<feature type="compositionally biased region" description="Polar residues" evidence="1">
    <location>
        <begin position="335"/>
        <end position="345"/>
    </location>
</feature>
<organism evidence="2 3">
    <name type="scientific">Haloarcula amylolytica JCM 13557</name>
    <dbReference type="NCBI Taxonomy" id="1227452"/>
    <lineage>
        <taxon>Archaea</taxon>
        <taxon>Methanobacteriati</taxon>
        <taxon>Methanobacteriota</taxon>
        <taxon>Stenosarchaea group</taxon>
        <taxon>Halobacteria</taxon>
        <taxon>Halobacteriales</taxon>
        <taxon>Haloarculaceae</taxon>
        <taxon>Haloarcula</taxon>
    </lineage>
</organism>
<dbReference type="RefSeq" id="WP_008313681.1">
    <property type="nucleotide sequence ID" value="NZ_AOLW01000065.1"/>
</dbReference>
<feature type="compositionally biased region" description="Polar residues" evidence="1">
    <location>
        <begin position="1"/>
        <end position="18"/>
    </location>
</feature>
<reference evidence="2 3" key="1">
    <citation type="journal article" date="2014" name="PLoS Genet.">
        <title>Phylogenetically driven sequencing of extremely halophilic archaea reveals strategies for static and dynamic osmo-response.</title>
        <authorList>
            <person name="Becker E.A."/>
            <person name="Seitzer P.M."/>
            <person name="Tritt A."/>
            <person name="Larsen D."/>
            <person name="Krusor M."/>
            <person name="Yao A.I."/>
            <person name="Wu D."/>
            <person name="Madern D."/>
            <person name="Eisen J.A."/>
            <person name="Darling A.E."/>
            <person name="Facciotti M.T."/>
        </authorList>
    </citation>
    <scope>NUCLEOTIDE SEQUENCE [LARGE SCALE GENOMIC DNA]</scope>
    <source>
        <strain evidence="2 3">JCM 13557</strain>
    </source>
</reference>
<sequence>MSTAETSEQDSTSTTASDSVRFYDDWTDDQPLSEWTKYLDDGDFEASTKTDVAPEGGLVQLRLKETTGGGTNGVLGWKNDQTGWDSAWTMRGIFYTANVGDDSRYTTQALLLYYDGNGKDAPITVPLGIVDGSGNEIPFRFEGSHIVDGSSTEHVPDGDWQDDTWYNYEIDYDGNGTIEGSIWKEGDDKPTDPQISATVSGSLDDSRVAAFQINGPGSYRLDGEFTMDHGYIEWTDSEDGSENERDTISVKATALTFLPGESEDSTENEDNSIDSTIPDWVDKWFHGDGVEELPYDLTELEEKSLPEYDRTFPRYRVKNEVTIDIESADGRTIDDSTINTNSDISPVTLEGVPKTHAPSEENDEDAIEENVLRDDDCFAPWFRDALSGDWRFTEPEEKSKLADRRIEIEAGNETIEGVQVASIVGGSDVFLEVLRQQANERTPWYLSAQAFLQGKFEQCGVGLKTRLALISLIFNLPYFYTFLDVIVMADGSSLVRMVDASVYPRHALYINEAKKGGASNFDKGDEWKPNQKLVSSGNPYVPELTSGNDRFDNMGAESIAVGATPFPHAGLLYQYHYDIGSRTGPHPVLEHAEGETLNPETLSLQNVLFPDGG</sequence>
<name>M0JYH5_9EURY</name>
<dbReference type="Proteomes" id="UP000011623">
    <property type="component" value="Unassembled WGS sequence"/>
</dbReference>
<evidence type="ECO:0000256" key="1">
    <source>
        <dbReference type="SAM" id="MobiDB-lite"/>
    </source>
</evidence>
<evidence type="ECO:0000313" key="2">
    <source>
        <dbReference type="EMBL" id="EMA14212.1"/>
    </source>
</evidence>
<dbReference type="PATRIC" id="fig|1227452.3.peg.4025"/>
<protein>
    <submittedName>
        <fullName evidence="2">Uncharacterized protein</fullName>
    </submittedName>
</protein>
<keyword evidence="3" id="KW-1185">Reference proteome</keyword>
<feature type="region of interest" description="Disordered" evidence="1">
    <location>
        <begin position="334"/>
        <end position="363"/>
    </location>
</feature>
<accession>M0JYH5</accession>
<gene>
    <name evidence="2" type="ORF">C442_20361</name>
</gene>
<dbReference type="EMBL" id="AOLW01000065">
    <property type="protein sequence ID" value="EMA14212.1"/>
    <property type="molecule type" value="Genomic_DNA"/>
</dbReference>
<evidence type="ECO:0000313" key="3">
    <source>
        <dbReference type="Proteomes" id="UP000011623"/>
    </source>
</evidence>